<dbReference type="EMBL" id="JXJN01004259">
    <property type="status" value="NOT_ANNOTATED_CDS"/>
    <property type="molecule type" value="Genomic_DNA"/>
</dbReference>
<dbReference type="VEuPathDB" id="VectorBase:GPPI010038"/>
<protein>
    <submittedName>
        <fullName evidence="1">Uncharacterized protein</fullName>
    </submittedName>
</protein>
<evidence type="ECO:0000313" key="2">
    <source>
        <dbReference type="Proteomes" id="UP000092460"/>
    </source>
</evidence>
<dbReference type="EnsemblMetazoa" id="GPPI010038-RA">
    <property type="protein sequence ID" value="GPPI010038-PA"/>
    <property type="gene ID" value="GPPI010038"/>
</dbReference>
<name>A0A1B0AVJ3_9MUSC</name>
<organism evidence="1 2">
    <name type="scientific">Glossina palpalis gambiensis</name>
    <dbReference type="NCBI Taxonomy" id="67801"/>
    <lineage>
        <taxon>Eukaryota</taxon>
        <taxon>Metazoa</taxon>
        <taxon>Ecdysozoa</taxon>
        <taxon>Arthropoda</taxon>
        <taxon>Hexapoda</taxon>
        <taxon>Insecta</taxon>
        <taxon>Pterygota</taxon>
        <taxon>Neoptera</taxon>
        <taxon>Endopterygota</taxon>
        <taxon>Diptera</taxon>
        <taxon>Brachycera</taxon>
        <taxon>Muscomorpha</taxon>
        <taxon>Hippoboscoidea</taxon>
        <taxon>Glossinidae</taxon>
        <taxon>Glossina</taxon>
    </lineage>
</organism>
<keyword evidence="2" id="KW-1185">Reference proteome</keyword>
<accession>A0A1B0AVJ3</accession>
<reference evidence="1" key="2">
    <citation type="submission" date="2020-05" db="UniProtKB">
        <authorList>
            <consortium name="EnsemblMetazoa"/>
        </authorList>
    </citation>
    <scope>IDENTIFICATION</scope>
    <source>
        <strain evidence="1">IAEA</strain>
    </source>
</reference>
<evidence type="ECO:0000313" key="1">
    <source>
        <dbReference type="EnsemblMetazoa" id="GPPI010038-PA"/>
    </source>
</evidence>
<dbReference type="Proteomes" id="UP000092460">
    <property type="component" value="Unassembled WGS sequence"/>
</dbReference>
<dbReference type="AlphaFoldDB" id="A0A1B0AVJ3"/>
<sequence length="494" mass="55147">MKNALQQSLVTLASRALSALRIATRVMKTGRMRNCFFNICLGGSCDSCFRPIRFISCHINHPVPILHTIHHYLCHDDSVDANLCATGDHASFCYAYSTRANHPNHYRTDAVLVNRRTIHQSFRYVDPLLVNLRTIHPSFCHRDYFLVSLRLIRPSFCHGDFLPTIHAHFCGVCDPLLMNLRMIHPSFCYGVSFPVSLRLIHASFSYADPLNLNLRTIHPSLCSDDLVAVDGCPIGKCRGGICDYVCRGDNVDAIFCPIEHSMCHIDPAAATRGPHGLVRRNHCFGKPAHRNIQLIHPTHCLIDSVLVNLRMSVCGGDFVDVDGCPIGNSFGGTCDSFCHGDRFDAIFWRIQRSVCVGESVHTSIQSIQPTHCLNDSVLVNLHTIHPSLCSGDLVDVDGCPIGTHDNLCRGTLTSPKVPLKICTCPDFSTYSSNLSSYRFQLPKRRYGHHILLNNIRSHLSVQSYFHKCRVSGDNVINTNLPHDPAMARTRSKLS</sequence>
<reference evidence="2" key="1">
    <citation type="submission" date="2015-01" db="EMBL/GenBank/DDBJ databases">
        <authorList>
            <person name="Aksoy S."/>
            <person name="Warren W."/>
            <person name="Wilson R.K."/>
        </authorList>
    </citation>
    <scope>NUCLEOTIDE SEQUENCE [LARGE SCALE GENOMIC DNA]</scope>
    <source>
        <strain evidence="2">IAEA</strain>
    </source>
</reference>
<proteinExistence type="predicted"/>